<reference evidence="1" key="1">
    <citation type="journal article" date="2021" name="New Phytol.">
        <title>Evolutionary innovations through gain and loss of genes in the ectomycorrhizal Boletales.</title>
        <authorList>
            <person name="Wu G."/>
            <person name="Miyauchi S."/>
            <person name="Morin E."/>
            <person name="Kuo A."/>
            <person name="Drula E."/>
            <person name="Varga T."/>
            <person name="Kohler A."/>
            <person name="Feng B."/>
            <person name="Cao Y."/>
            <person name="Lipzen A."/>
            <person name="Daum C."/>
            <person name="Hundley H."/>
            <person name="Pangilinan J."/>
            <person name="Johnson J."/>
            <person name="Barry K."/>
            <person name="LaButti K."/>
            <person name="Ng V."/>
            <person name="Ahrendt S."/>
            <person name="Min B."/>
            <person name="Choi I.G."/>
            <person name="Park H."/>
            <person name="Plett J.M."/>
            <person name="Magnuson J."/>
            <person name="Spatafora J.W."/>
            <person name="Nagy L.G."/>
            <person name="Henrissat B."/>
            <person name="Grigoriev I.V."/>
            <person name="Yang Z.L."/>
            <person name="Xu J."/>
            <person name="Martin F.M."/>
        </authorList>
    </citation>
    <scope>NUCLEOTIDE SEQUENCE</scope>
    <source>
        <strain evidence="1">KUC20120723A-06</strain>
    </source>
</reference>
<name>A0ACB8BSA6_9AGAM</name>
<organism evidence="1 2">
    <name type="scientific">Leucogyrophana mollusca</name>
    <dbReference type="NCBI Taxonomy" id="85980"/>
    <lineage>
        <taxon>Eukaryota</taxon>
        <taxon>Fungi</taxon>
        <taxon>Dikarya</taxon>
        <taxon>Basidiomycota</taxon>
        <taxon>Agaricomycotina</taxon>
        <taxon>Agaricomycetes</taxon>
        <taxon>Agaricomycetidae</taxon>
        <taxon>Boletales</taxon>
        <taxon>Boletales incertae sedis</taxon>
        <taxon>Leucogyrophana</taxon>
    </lineage>
</organism>
<evidence type="ECO:0000313" key="1">
    <source>
        <dbReference type="EMBL" id="KAH7927488.1"/>
    </source>
</evidence>
<gene>
    <name evidence="1" type="ORF">BV22DRAFT_1006783</name>
</gene>
<sequence length="177" mass="18810">MSPTVTRAVPAIVFCFIAAILLLIVSVSAPKWDAISFLNVDGISFGVFGYTGSRVHVGYDLPIEVPDSNIANTFHNLTYILVLYPIAAGLSGFTILCPPGKVVTSVIAGLASACTIVAWAVSMTLFSNAKHRIEGASLGNGNWIGLSALIVSLWGFFLAVWGTGAFGRCRREETKGW</sequence>
<dbReference type="EMBL" id="MU266365">
    <property type="protein sequence ID" value="KAH7927488.1"/>
    <property type="molecule type" value="Genomic_DNA"/>
</dbReference>
<accession>A0ACB8BSA6</accession>
<protein>
    <submittedName>
        <fullName evidence="1">Uncharacterized protein</fullName>
    </submittedName>
</protein>
<dbReference type="Proteomes" id="UP000790709">
    <property type="component" value="Unassembled WGS sequence"/>
</dbReference>
<evidence type="ECO:0000313" key="2">
    <source>
        <dbReference type="Proteomes" id="UP000790709"/>
    </source>
</evidence>
<comment type="caution">
    <text evidence="1">The sequence shown here is derived from an EMBL/GenBank/DDBJ whole genome shotgun (WGS) entry which is preliminary data.</text>
</comment>
<keyword evidence="2" id="KW-1185">Reference proteome</keyword>
<proteinExistence type="predicted"/>